<evidence type="ECO:0000256" key="10">
    <source>
        <dbReference type="ARBA" id="ARBA00023180"/>
    </source>
</evidence>
<keyword evidence="14" id="KW-1185">Reference proteome</keyword>
<dbReference type="FunFam" id="2.10.25.10:FF:000004">
    <property type="entry name" value="Neurogenic locus notch 1"/>
    <property type="match status" value="1"/>
</dbReference>
<dbReference type="InterPro" id="IPR009030">
    <property type="entry name" value="Growth_fac_rcpt_cys_sf"/>
</dbReference>
<accession>A0A3R7PW76</accession>
<evidence type="ECO:0000256" key="11">
    <source>
        <dbReference type="PROSITE-ProRule" id="PRU00076"/>
    </source>
</evidence>
<evidence type="ECO:0000256" key="8">
    <source>
        <dbReference type="ARBA" id="ARBA00023136"/>
    </source>
</evidence>
<evidence type="ECO:0000256" key="7">
    <source>
        <dbReference type="ARBA" id="ARBA00022737"/>
    </source>
</evidence>
<dbReference type="Pfam" id="PF00008">
    <property type="entry name" value="EGF"/>
    <property type="match status" value="1"/>
</dbReference>
<dbReference type="Pfam" id="PF07645">
    <property type="entry name" value="EGF_CA"/>
    <property type="match status" value="1"/>
</dbReference>
<dbReference type="SMART" id="SM00179">
    <property type="entry name" value="EGF_CA"/>
    <property type="match status" value="4"/>
</dbReference>
<evidence type="ECO:0000256" key="3">
    <source>
        <dbReference type="ARBA" id="ARBA00022475"/>
    </source>
</evidence>
<dbReference type="InterPro" id="IPR000152">
    <property type="entry name" value="EGF-type_Asp/Asn_hydroxyl_site"/>
</dbReference>
<name>A0A3R7PW76_PENVA</name>
<keyword evidence="5 11" id="KW-0245">EGF-like domain</keyword>
<feature type="disulfide bond" evidence="11">
    <location>
        <begin position="226"/>
        <end position="235"/>
    </location>
</feature>
<evidence type="ECO:0000256" key="5">
    <source>
        <dbReference type="ARBA" id="ARBA00022536"/>
    </source>
</evidence>
<dbReference type="STRING" id="6689.A0A3R7PW76"/>
<feature type="disulfide bond" evidence="11">
    <location>
        <begin position="269"/>
        <end position="278"/>
    </location>
</feature>
<comment type="subcellular location">
    <subcellularLocation>
        <location evidence="1">Cell membrane</location>
    </subcellularLocation>
    <subcellularLocation>
        <location evidence="2">Secreted</location>
    </subcellularLocation>
</comment>
<keyword evidence="8" id="KW-0472">Membrane</keyword>
<reference evidence="13 14" key="1">
    <citation type="submission" date="2018-04" db="EMBL/GenBank/DDBJ databases">
        <authorList>
            <person name="Zhang X."/>
            <person name="Yuan J."/>
            <person name="Li F."/>
            <person name="Xiang J."/>
        </authorList>
    </citation>
    <scope>NUCLEOTIDE SEQUENCE [LARGE SCALE GENOMIC DNA]</scope>
    <source>
        <tissue evidence="13">Muscle</tissue>
    </source>
</reference>
<dbReference type="GO" id="GO:0005576">
    <property type="term" value="C:extracellular region"/>
    <property type="evidence" value="ECO:0007669"/>
    <property type="project" value="UniProtKB-SubCell"/>
</dbReference>
<evidence type="ECO:0000259" key="12">
    <source>
        <dbReference type="PROSITE" id="PS50026"/>
    </source>
</evidence>
<dbReference type="SMART" id="SM00181">
    <property type="entry name" value="EGF"/>
    <property type="match status" value="4"/>
</dbReference>
<dbReference type="InterPro" id="IPR051145">
    <property type="entry name" value="GAS-SHBG-PROS"/>
</dbReference>
<dbReference type="PROSITE" id="PS00010">
    <property type="entry name" value="ASX_HYDROXYL"/>
    <property type="match status" value="2"/>
</dbReference>
<comment type="caution">
    <text evidence="11">Lacks conserved residue(s) required for the propagation of feature annotation.</text>
</comment>
<dbReference type="GO" id="GO:0005886">
    <property type="term" value="C:plasma membrane"/>
    <property type="evidence" value="ECO:0007669"/>
    <property type="project" value="UniProtKB-SubCell"/>
</dbReference>
<organism evidence="13 14">
    <name type="scientific">Penaeus vannamei</name>
    <name type="common">Whiteleg shrimp</name>
    <name type="synonym">Litopenaeus vannamei</name>
    <dbReference type="NCBI Taxonomy" id="6689"/>
    <lineage>
        <taxon>Eukaryota</taxon>
        <taxon>Metazoa</taxon>
        <taxon>Ecdysozoa</taxon>
        <taxon>Arthropoda</taxon>
        <taxon>Crustacea</taxon>
        <taxon>Multicrustacea</taxon>
        <taxon>Malacostraca</taxon>
        <taxon>Eumalacostraca</taxon>
        <taxon>Eucarida</taxon>
        <taxon>Decapoda</taxon>
        <taxon>Dendrobranchiata</taxon>
        <taxon>Penaeoidea</taxon>
        <taxon>Penaeidae</taxon>
        <taxon>Penaeus</taxon>
    </lineage>
</organism>
<dbReference type="InterPro" id="IPR018097">
    <property type="entry name" value="EGF_Ca-bd_CS"/>
</dbReference>
<keyword evidence="6" id="KW-0732">Signal</keyword>
<feature type="domain" description="EGF-like" evidence="12">
    <location>
        <begin position="281"/>
        <end position="324"/>
    </location>
</feature>
<dbReference type="PANTHER" id="PTHR24040:SF13">
    <property type="entry name" value="FIBROPELLIN-1"/>
    <property type="match status" value="1"/>
</dbReference>
<dbReference type="CDD" id="cd00054">
    <property type="entry name" value="EGF_CA"/>
    <property type="match status" value="3"/>
</dbReference>
<sequence>MSSFECEHVSSTPRSWKASTTQTSANLVRNLSRVAQTVASQQWISSSIEGLKSNASRSRGNIATLRNDVTSIQSTLRDRLDPLVANVSQLSTQVGLITPEGGQRLQQINTVIQNLQQASTEAASARQDLVDRVIPGLRQDVTQLQTGIVGLPQLRDRIEALEAQVNGSDISDSSGPLSASDSSTIRRIKRNLRRLNARLQVNECASGPCLNGATCIDGYMSYTCLCPKGWTGENCDDDFNECYEFFGTDLGCQNGATCVNTPGSYTCQCAAGWYGVHCTLKTDSCTASTGSSLCGPNGVCINTPRKGHSYSCVCDEGWTPGNSTPACVDVNECTSYHTRCSSLVTCVNYPGGFQCGPCPTGGEATSVFIYVACIKALSYWSHTMFRRLWTDCVVCGVRCLSDLFDYNGVIRVLYSYAPSVTQTPTLRWSLSHRSLHR</sequence>
<keyword evidence="10" id="KW-0325">Glycoprotein</keyword>
<dbReference type="InterPro" id="IPR001881">
    <property type="entry name" value="EGF-like_Ca-bd_dom"/>
</dbReference>
<dbReference type="InterPro" id="IPR000742">
    <property type="entry name" value="EGF"/>
</dbReference>
<evidence type="ECO:0000256" key="4">
    <source>
        <dbReference type="ARBA" id="ARBA00022525"/>
    </source>
</evidence>
<evidence type="ECO:0000256" key="2">
    <source>
        <dbReference type="ARBA" id="ARBA00004613"/>
    </source>
</evidence>
<dbReference type="PRINTS" id="PR00010">
    <property type="entry name" value="EGFBLOOD"/>
</dbReference>
<comment type="caution">
    <text evidence="13">The sequence shown here is derived from an EMBL/GenBank/DDBJ whole genome shotgun (WGS) entry which is preliminary data.</text>
</comment>
<reference evidence="13 14" key="2">
    <citation type="submission" date="2019-01" db="EMBL/GenBank/DDBJ databases">
        <title>The decoding of complex shrimp genome reveals the adaptation for benthos swimmer, frequently molting mechanism and breeding impact on genome.</title>
        <authorList>
            <person name="Sun Y."/>
            <person name="Gao Y."/>
            <person name="Yu Y."/>
        </authorList>
    </citation>
    <scope>NUCLEOTIDE SEQUENCE [LARGE SCALE GENOMIC DNA]</scope>
    <source>
        <tissue evidence="13">Muscle</tissue>
    </source>
</reference>
<dbReference type="InterPro" id="IPR049883">
    <property type="entry name" value="NOTCH1_EGF-like"/>
</dbReference>
<dbReference type="PANTHER" id="PTHR24040">
    <property type="entry name" value="LAMININ G-LIKE DOMAIN-CONTAINING PROTEIN"/>
    <property type="match status" value="1"/>
</dbReference>
<dbReference type="PROSITE" id="PS00022">
    <property type="entry name" value="EGF_1"/>
    <property type="match status" value="2"/>
</dbReference>
<evidence type="ECO:0000256" key="6">
    <source>
        <dbReference type="ARBA" id="ARBA00022729"/>
    </source>
</evidence>
<dbReference type="PROSITE" id="PS50026">
    <property type="entry name" value="EGF_3"/>
    <property type="match status" value="3"/>
</dbReference>
<feature type="domain" description="EGF-like" evidence="12">
    <location>
        <begin position="200"/>
        <end position="236"/>
    </location>
</feature>
<evidence type="ECO:0000313" key="14">
    <source>
        <dbReference type="Proteomes" id="UP000283509"/>
    </source>
</evidence>
<dbReference type="InterPro" id="IPR013032">
    <property type="entry name" value="EGF-like_CS"/>
</dbReference>
<dbReference type="Proteomes" id="UP000283509">
    <property type="component" value="Unassembled WGS sequence"/>
</dbReference>
<dbReference type="OrthoDB" id="10009301at2759"/>
<keyword evidence="3" id="KW-1003">Cell membrane</keyword>
<keyword evidence="7" id="KW-0677">Repeat</keyword>
<keyword evidence="9 11" id="KW-1015">Disulfide bond</keyword>
<dbReference type="FunFam" id="2.10.25.10:FF:000260">
    <property type="entry name" value="Notch receptor 4"/>
    <property type="match status" value="1"/>
</dbReference>
<feature type="domain" description="EGF-like" evidence="12">
    <location>
        <begin position="238"/>
        <end position="279"/>
    </location>
</feature>
<dbReference type="GO" id="GO:0005509">
    <property type="term" value="F:calcium ion binding"/>
    <property type="evidence" value="ECO:0007669"/>
    <property type="project" value="InterPro"/>
</dbReference>
<dbReference type="PROSITE" id="PS01186">
    <property type="entry name" value="EGF_2"/>
    <property type="match status" value="2"/>
</dbReference>
<gene>
    <name evidence="13" type="ORF">C7M84_020822</name>
</gene>
<evidence type="ECO:0000256" key="9">
    <source>
        <dbReference type="ARBA" id="ARBA00023157"/>
    </source>
</evidence>
<dbReference type="SUPFAM" id="SSF57196">
    <property type="entry name" value="EGF/Laminin"/>
    <property type="match status" value="1"/>
</dbReference>
<evidence type="ECO:0000256" key="1">
    <source>
        <dbReference type="ARBA" id="ARBA00004236"/>
    </source>
</evidence>
<keyword evidence="4" id="KW-0964">Secreted</keyword>
<dbReference type="PROSITE" id="PS01187">
    <property type="entry name" value="EGF_CA"/>
    <property type="match status" value="2"/>
</dbReference>
<dbReference type="SUPFAM" id="SSF57184">
    <property type="entry name" value="Growth factor receptor domain"/>
    <property type="match status" value="1"/>
</dbReference>
<dbReference type="AlphaFoldDB" id="A0A3R7PW76"/>
<dbReference type="EMBL" id="QCYY01004194">
    <property type="protein sequence ID" value="ROT61409.1"/>
    <property type="molecule type" value="Genomic_DNA"/>
</dbReference>
<dbReference type="Pfam" id="PF12661">
    <property type="entry name" value="hEGF"/>
    <property type="match status" value="1"/>
</dbReference>
<evidence type="ECO:0000313" key="13">
    <source>
        <dbReference type="EMBL" id="ROT61409.1"/>
    </source>
</evidence>
<protein>
    <submittedName>
        <fullName evidence="13">Putative cubilin-like isoform X1</fullName>
    </submittedName>
</protein>
<dbReference type="Gene3D" id="2.10.25.10">
    <property type="entry name" value="Laminin"/>
    <property type="match status" value="4"/>
</dbReference>
<proteinExistence type="predicted"/>